<gene>
    <name evidence="3" type="ORF">VXC91_06205</name>
</gene>
<keyword evidence="2" id="KW-0732">Signal</keyword>
<dbReference type="RefSeq" id="WP_329505699.1">
    <property type="nucleotide sequence ID" value="NZ_BAAAYZ010000224.1"/>
</dbReference>
<comment type="caution">
    <text evidence="3">The sequence shown here is derived from an EMBL/GenBank/DDBJ whole genome shotgun (WGS) entry which is preliminary data.</text>
</comment>
<evidence type="ECO:0000313" key="3">
    <source>
        <dbReference type="EMBL" id="MED7821584.1"/>
    </source>
</evidence>
<feature type="signal peptide" evidence="2">
    <location>
        <begin position="1"/>
        <end position="31"/>
    </location>
</feature>
<dbReference type="Proteomes" id="UP001333996">
    <property type="component" value="Unassembled WGS sequence"/>
</dbReference>
<keyword evidence="4" id="KW-1185">Reference proteome</keyword>
<evidence type="ECO:0008006" key="5">
    <source>
        <dbReference type="Google" id="ProtNLM"/>
    </source>
</evidence>
<accession>A0ABU7FCE5</accession>
<feature type="region of interest" description="Disordered" evidence="1">
    <location>
        <begin position="65"/>
        <end position="85"/>
    </location>
</feature>
<proteinExistence type="predicted"/>
<organism evidence="3 4">
    <name type="scientific">Streptomyces chiangmaiensis</name>
    <dbReference type="NCBI Taxonomy" id="766497"/>
    <lineage>
        <taxon>Bacteria</taxon>
        <taxon>Bacillati</taxon>
        <taxon>Actinomycetota</taxon>
        <taxon>Actinomycetes</taxon>
        <taxon>Kitasatosporales</taxon>
        <taxon>Streptomycetaceae</taxon>
        <taxon>Streptomyces</taxon>
    </lineage>
</organism>
<evidence type="ECO:0000256" key="2">
    <source>
        <dbReference type="SAM" id="SignalP"/>
    </source>
</evidence>
<dbReference type="EMBL" id="JAYWVC010000012">
    <property type="protein sequence ID" value="MED7821584.1"/>
    <property type="molecule type" value="Genomic_DNA"/>
</dbReference>
<sequence>MSARRWIIATWTGLCLAGLAATSALNGASFAGTLESPTGEPTPAGTYVVDCQEIADDIEQARAEAERERQQALNPSAAPAHPGRATVKVMAVPEECADELEDRGLKTR</sequence>
<reference evidence="3" key="1">
    <citation type="submission" date="2024-01" db="EMBL/GenBank/DDBJ databases">
        <title>First draft genome sequence data of TA4-1, the type strain of Gram-positive actinobacterium Streptomyces chiangmaiensis.</title>
        <authorList>
            <person name="Yasawong M."/>
            <person name="Nantapong N."/>
        </authorList>
    </citation>
    <scope>NUCLEOTIDE SEQUENCE</scope>
    <source>
        <strain evidence="3">TA4-1</strain>
    </source>
</reference>
<feature type="chain" id="PRO_5046709058" description="Secreted protein" evidence="2">
    <location>
        <begin position="32"/>
        <end position="108"/>
    </location>
</feature>
<protein>
    <recommendedName>
        <fullName evidence="5">Secreted protein</fullName>
    </recommendedName>
</protein>
<evidence type="ECO:0000313" key="4">
    <source>
        <dbReference type="Proteomes" id="UP001333996"/>
    </source>
</evidence>
<evidence type="ECO:0000256" key="1">
    <source>
        <dbReference type="SAM" id="MobiDB-lite"/>
    </source>
</evidence>
<name>A0ABU7FCE5_9ACTN</name>